<evidence type="ECO:0000256" key="1">
    <source>
        <dbReference type="SAM" id="MobiDB-lite"/>
    </source>
</evidence>
<accession>A0AAE0TY95</accession>
<feature type="compositionally biased region" description="Polar residues" evidence="1">
    <location>
        <begin position="1"/>
        <end position="17"/>
    </location>
</feature>
<name>A0AAE0TY95_9PEZI</name>
<feature type="compositionally biased region" description="Basic and acidic residues" evidence="1">
    <location>
        <begin position="73"/>
        <end position="84"/>
    </location>
</feature>
<feature type="region of interest" description="Disordered" evidence="1">
    <location>
        <begin position="73"/>
        <end position="93"/>
    </location>
</feature>
<organism evidence="2 3">
    <name type="scientific">Lasiosphaeria ovina</name>
    <dbReference type="NCBI Taxonomy" id="92902"/>
    <lineage>
        <taxon>Eukaryota</taxon>
        <taxon>Fungi</taxon>
        <taxon>Dikarya</taxon>
        <taxon>Ascomycota</taxon>
        <taxon>Pezizomycotina</taxon>
        <taxon>Sordariomycetes</taxon>
        <taxon>Sordariomycetidae</taxon>
        <taxon>Sordariales</taxon>
        <taxon>Lasiosphaeriaceae</taxon>
        <taxon>Lasiosphaeria</taxon>
    </lineage>
</organism>
<evidence type="ECO:0000313" key="3">
    <source>
        <dbReference type="Proteomes" id="UP001287356"/>
    </source>
</evidence>
<feature type="region of interest" description="Disordered" evidence="1">
    <location>
        <begin position="109"/>
        <end position="152"/>
    </location>
</feature>
<protein>
    <submittedName>
        <fullName evidence="2">Uncharacterized protein</fullName>
    </submittedName>
</protein>
<feature type="region of interest" description="Disordered" evidence="1">
    <location>
        <begin position="1"/>
        <end position="20"/>
    </location>
</feature>
<sequence length="543" mass="59597">MAETSTLTITRPPSSIIKNAPALRARDQAIRDGAPKTKELRDWILKFRALKTPASLSSRRTVSWIRPRLEEAKNDSGHLSEPNKPHPPTVPTITTINDTAVKDGIDLQKTHNSQDSGVHVNDDTRASSHSTGTTGASTRASSSSACEQSVPETARALDPLLEVAEAQPPSTSSKAKGKEVFAGIRSAGDVDSNIPVSVPMTRLQRLATLNLVSQKDLIARPIPVGNAEISKLRAFSAFLSPIKDQITLFGKELPRCRHHLVDFEPQHESSGASKAYICIEGLTNTADIKLFHKVMSQTRYRYLYEPWGLCYEAMKISRLAADHHVLQLQGNGDTYCGAVLEPSTGSEKFSTIGGLVEVDGNIYAMTTSHLPDKYQPVVEEKLKSLLENQADNLAESDFPENVEPAWVLTFDQDDYSAFSEISTETREGFFLDRAPEEISEYRERSFPNNRSLAVIEGDDWKLMPMDHRRQLPNIFFPSHGDKKYIINVCESPSGCAVAVVAGVTRPQSGTMSLGPSFLVGDGIVQEIWTTYMSKSGPGNSCPT</sequence>
<dbReference type="Proteomes" id="UP001287356">
    <property type="component" value="Unassembled WGS sequence"/>
</dbReference>
<gene>
    <name evidence="2" type="ORF">B0T24DRAFT_607185</name>
</gene>
<dbReference type="AlphaFoldDB" id="A0AAE0TY95"/>
<proteinExistence type="predicted"/>
<reference evidence="2" key="1">
    <citation type="journal article" date="2023" name="Mol. Phylogenet. Evol.">
        <title>Genome-scale phylogeny and comparative genomics of the fungal order Sordariales.</title>
        <authorList>
            <person name="Hensen N."/>
            <person name="Bonometti L."/>
            <person name="Westerberg I."/>
            <person name="Brannstrom I.O."/>
            <person name="Guillou S."/>
            <person name="Cros-Aarteil S."/>
            <person name="Calhoun S."/>
            <person name="Haridas S."/>
            <person name="Kuo A."/>
            <person name="Mondo S."/>
            <person name="Pangilinan J."/>
            <person name="Riley R."/>
            <person name="LaButti K."/>
            <person name="Andreopoulos B."/>
            <person name="Lipzen A."/>
            <person name="Chen C."/>
            <person name="Yan M."/>
            <person name="Daum C."/>
            <person name="Ng V."/>
            <person name="Clum A."/>
            <person name="Steindorff A."/>
            <person name="Ohm R.A."/>
            <person name="Martin F."/>
            <person name="Silar P."/>
            <person name="Natvig D.O."/>
            <person name="Lalanne C."/>
            <person name="Gautier V."/>
            <person name="Ament-Velasquez S.L."/>
            <person name="Kruys A."/>
            <person name="Hutchinson M.I."/>
            <person name="Powell A.J."/>
            <person name="Barry K."/>
            <person name="Miller A.N."/>
            <person name="Grigoriev I.V."/>
            <person name="Debuchy R."/>
            <person name="Gladieux P."/>
            <person name="Hiltunen Thoren M."/>
            <person name="Johannesson H."/>
        </authorList>
    </citation>
    <scope>NUCLEOTIDE SEQUENCE</scope>
    <source>
        <strain evidence="2">CBS 958.72</strain>
    </source>
</reference>
<comment type="caution">
    <text evidence="2">The sequence shown here is derived from an EMBL/GenBank/DDBJ whole genome shotgun (WGS) entry which is preliminary data.</text>
</comment>
<feature type="compositionally biased region" description="Low complexity" evidence="1">
    <location>
        <begin position="127"/>
        <end position="145"/>
    </location>
</feature>
<keyword evidence="3" id="KW-1185">Reference proteome</keyword>
<evidence type="ECO:0000313" key="2">
    <source>
        <dbReference type="EMBL" id="KAK3384038.1"/>
    </source>
</evidence>
<dbReference type="EMBL" id="JAULSN010000001">
    <property type="protein sequence ID" value="KAK3384038.1"/>
    <property type="molecule type" value="Genomic_DNA"/>
</dbReference>
<reference evidence="2" key="2">
    <citation type="submission" date="2023-06" db="EMBL/GenBank/DDBJ databases">
        <authorList>
            <consortium name="Lawrence Berkeley National Laboratory"/>
            <person name="Haridas S."/>
            <person name="Hensen N."/>
            <person name="Bonometti L."/>
            <person name="Westerberg I."/>
            <person name="Brannstrom I.O."/>
            <person name="Guillou S."/>
            <person name="Cros-Aarteil S."/>
            <person name="Calhoun S."/>
            <person name="Kuo A."/>
            <person name="Mondo S."/>
            <person name="Pangilinan J."/>
            <person name="Riley R."/>
            <person name="Labutti K."/>
            <person name="Andreopoulos B."/>
            <person name="Lipzen A."/>
            <person name="Chen C."/>
            <person name="Yanf M."/>
            <person name="Daum C."/>
            <person name="Ng V."/>
            <person name="Clum A."/>
            <person name="Steindorff A."/>
            <person name="Ohm R."/>
            <person name="Martin F."/>
            <person name="Silar P."/>
            <person name="Natvig D."/>
            <person name="Lalanne C."/>
            <person name="Gautier V."/>
            <person name="Ament-Velasquez S.L."/>
            <person name="Kruys A."/>
            <person name="Hutchinson M.I."/>
            <person name="Powell A.J."/>
            <person name="Barry K."/>
            <person name="Miller A.N."/>
            <person name="Grigoriev I.V."/>
            <person name="Debuchy R."/>
            <person name="Gladieux P."/>
            <person name="Thoren M.H."/>
            <person name="Johannesson H."/>
        </authorList>
    </citation>
    <scope>NUCLEOTIDE SEQUENCE</scope>
    <source>
        <strain evidence="2">CBS 958.72</strain>
    </source>
</reference>